<evidence type="ECO:0000256" key="1">
    <source>
        <dbReference type="SAM" id="MobiDB-lite"/>
    </source>
</evidence>
<sequence>MCQWSYNMKPAQAPNPEEQIIGLHTKSHSPKKATPIMQATHTTPSRHPRDPYPSIPSDLAPTATSTACRTQPSPLQATGAQAPCQARAVPPARCRLNPRDRDWTGDGFVTDGTGPSARRASTTQLARTREDGLNLWHSAHLLAPLELHVLEALPSLCLSQLEEQTRRRAETPGKETINPSASPHFHRAF</sequence>
<gene>
    <name evidence="2" type="ORF">CCHR01_18358</name>
</gene>
<evidence type="ECO:0000313" key="3">
    <source>
        <dbReference type="Proteomes" id="UP001243330"/>
    </source>
</evidence>
<dbReference type="Proteomes" id="UP001243330">
    <property type="component" value="Unassembled WGS sequence"/>
</dbReference>
<dbReference type="AlphaFoldDB" id="A0AAD9A0P4"/>
<feature type="region of interest" description="Disordered" evidence="1">
    <location>
        <begin position="164"/>
        <end position="189"/>
    </location>
</feature>
<feature type="compositionally biased region" description="Basic and acidic residues" evidence="1">
    <location>
        <begin position="164"/>
        <end position="173"/>
    </location>
</feature>
<dbReference type="EMBL" id="JAQOWY010000731">
    <property type="protein sequence ID" value="KAK1839015.1"/>
    <property type="molecule type" value="Genomic_DNA"/>
</dbReference>
<accession>A0AAD9A0P4</accession>
<evidence type="ECO:0000313" key="2">
    <source>
        <dbReference type="EMBL" id="KAK1839015.1"/>
    </source>
</evidence>
<organism evidence="2 3">
    <name type="scientific">Colletotrichum chrysophilum</name>
    <dbReference type="NCBI Taxonomy" id="1836956"/>
    <lineage>
        <taxon>Eukaryota</taxon>
        <taxon>Fungi</taxon>
        <taxon>Dikarya</taxon>
        <taxon>Ascomycota</taxon>
        <taxon>Pezizomycotina</taxon>
        <taxon>Sordariomycetes</taxon>
        <taxon>Hypocreomycetidae</taxon>
        <taxon>Glomerellales</taxon>
        <taxon>Glomerellaceae</taxon>
        <taxon>Colletotrichum</taxon>
        <taxon>Colletotrichum gloeosporioides species complex</taxon>
    </lineage>
</organism>
<comment type="caution">
    <text evidence="2">The sequence shown here is derived from an EMBL/GenBank/DDBJ whole genome shotgun (WGS) entry which is preliminary data.</text>
</comment>
<name>A0AAD9A0P4_9PEZI</name>
<reference evidence="2" key="1">
    <citation type="submission" date="2023-01" db="EMBL/GenBank/DDBJ databases">
        <title>Colletotrichum chrysophilum M932 genome sequence.</title>
        <authorList>
            <person name="Baroncelli R."/>
        </authorList>
    </citation>
    <scope>NUCLEOTIDE SEQUENCE</scope>
    <source>
        <strain evidence="2">M932</strain>
    </source>
</reference>
<feature type="region of interest" description="Disordered" evidence="1">
    <location>
        <begin position="23"/>
        <end position="121"/>
    </location>
</feature>
<proteinExistence type="predicted"/>
<keyword evidence="3" id="KW-1185">Reference proteome</keyword>
<feature type="compositionally biased region" description="Polar residues" evidence="1">
    <location>
        <begin position="62"/>
        <end position="79"/>
    </location>
</feature>
<protein>
    <submittedName>
        <fullName evidence="2">Uncharacterized protein</fullName>
    </submittedName>
</protein>